<gene>
    <name evidence="2" type="ORF">OR16_33313</name>
</gene>
<evidence type="ECO:0000313" key="2">
    <source>
        <dbReference type="EMBL" id="EHP39091.1"/>
    </source>
</evidence>
<dbReference type="EMBL" id="AHJE01000100">
    <property type="protein sequence ID" value="EHP39091.1"/>
    <property type="molecule type" value="Genomic_DNA"/>
</dbReference>
<reference evidence="2 3" key="1">
    <citation type="journal article" date="2012" name="J. Bacteriol.">
        <title>De Novo Genome Project of Cupriavidus basilensis OR16.</title>
        <authorList>
            <person name="Cserhati M."/>
            <person name="Kriszt B."/>
            <person name="Szoboszlay S."/>
            <person name="Toth A."/>
            <person name="Szabo I."/>
            <person name="Tancsics A."/>
            <person name="Nagy I."/>
            <person name="Horvath B."/>
            <person name="Nagy I."/>
            <person name="Kukolya J."/>
        </authorList>
    </citation>
    <scope>NUCLEOTIDE SEQUENCE [LARGE SCALE GENOMIC DNA]</scope>
    <source>
        <strain evidence="2 3">OR16</strain>
    </source>
</reference>
<comment type="caution">
    <text evidence="2">The sequence shown here is derived from an EMBL/GenBank/DDBJ whole genome shotgun (WGS) entry which is preliminary data.</text>
</comment>
<protein>
    <submittedName>
        <fullName evidence="2">Uncharacterized protein</fullName>
    </submittedName>
</protein>
<evidence type="ECO:0000256" key="1">
    <source>
        <dbReference type="SAM" id="MobiDB-lite"/>
    </source>
</evidence>
<evidence type="ECO:0000313" key="3">
    <source>
        <dbReference type="Proteomes" id="UP000005808"/>
    </source>
</evidence>
<dbReference type="RefSeq" id="WP_006162543.1">
    <property type="nucleotide sequence ID" value="NZ_AHJE01000100.1"/>
</dbReference>
<accession>H1SED7</accession>
<proteinExistence type="predicted"/>
<name>H1SED7_9BURK</name>
<organism evidence="2 3">
    <name type="scientific">Cupriavidus basilensis OR16</name>
    <dbReference type="NCBI Taxonomy" id="1127483"/>
    <lineage>
        <taxon>Bacteria</taxon>
        <taxon>Pseudomonadati</taxon>
        <taxon>Pseudomonadota</taxon>
        <taxon>Betaproteobacteria</taxon>
        <taxon>Burkholderiales</taxon>
        <taxon>Burkholderiaceae</taxon>
        <taxon>Cupriavidus</taxon>
    </lineage>
</organism>
<dbReference type="PATRIC" id="fig|1127483.3.peg.6645"/>
<dbReference type="AlphaFoldDB" id="H1SED7"/>
<feature type="region of interest" description="Disordered" evidence="1">
    <location>
        <begin position="43"/>
        <end position="68"/>
    </location>
</feature>
<sequence length="91" mass="9975">MMEDLLPGSMAAPQAQALTSILAITRQEWHVSGPASLAVDCRRAGAKGQPAGPSHPRPRQRRRDQLAQRAARAFEAQVMALRCRQAFVLWG</sequence>
<dbReference type="Proteomes" id="UP000005808">
    <property type="component" value="Unassembled WGS sequence"/>
</dbReference>